<keyword evidence="4" id="KW-0175">Coiled coil</keyword>
<protein>
    <recommendedName>
        <fullName evidence="7">Nephrocystin-3</fullName>
    </recommendedName>
</protein>
<sequence length="1009" mass="115259">MAQASTDKYSDDQLNYFRVCHVTATVIPVGLRTVFKQQWNARYKTSHGEWNDTAKNGVDFDSLTSPKERITKARELSIIKNGKSFEWDCTCLFYGILYSNCIGRNTLDPKVKKAVDDLRQYRNKYAHCHQSKVTDADFQASIRDVINAFDDLKLDTNAVKKLKSQTSFQTNELQRIQDQLDKEKKRNQEPQTFCEFPPKPSHETIARSNEVDKIIKEMKTLQSRHPNEVTHVYLSGNPGCGKSETARQIGEKVFHESAGASSKTFVFTLNASSVDTLLRSYINFSRFLRIDEDSIQSTVSSKTISRPEDKILHFIGLVNPKLAMFSSWLMIVDNVVDLKKISTFFPRLGQSVTGKGQLLVTTQDSQAIPPASSKVYHKSLSKGMEPEDAVNALCAISQHDEDKDVALEIAKALDFQPLALACIAVYMKLVNQHGTAVTWPNCLTKIKEGKHEKTEKPYLDTNVQVYSQSMATAVKMALDRVAEEDNVMMLAFQILSVLALDPIPIKYVAQYVVLCMPEEDEDLIQAHIARSSLVLISDDGQNVRVHQIVYAALQENVRYTVEGDCHSLANVILSFSELTIKDDEEPDYDFITCTKSLTPHFLTLQTIVYSSLFVGMNKERTLEVAKCISCSIGKICYINGKLESARKYLEMSITMKENFCTGIDLLTERNALGEILYDLQEFTKAKYCFEQALGGDYDANLNISKTSGLYLRALTNLGLTLSCDELGEKQEAERCVKKALPFIEKITPDFPFGGRIFNNIAMVYYHHMIYAEAKTFMEKSVACDKKKYGDNHPFLSKKYNNLAIVLNSMQEHNMAKQYLQKAIFISKHSLDENHPYISIYYGNLARPLTSLNQHEEAKKCLERALDIDERVYDDNHPTLARDLNNLAMVLKDLRQYEEAKKCMERAVAIDERVYGDNHPTLAFHFINLGRVLKHLRKYDEAKKCMERALAIEERVYDVNNPTLALYLSTLHSVPLDLKRYRRKRRNPLRENIIFVRFMHRLNRLRKIFK</sequence>
<evidence type="ECO:0000313" key="5">
    <source>
        <dbReference type="EnsemblMetazoa" id="XP_020895688.1"/>
    </source>
</evidence>
<keyword evidence="1" id="KW-0677">Repeat</keyword>
<dbReference type="Pfam" id="PF13374">
    <property type="entry name" value="TPR_10"/>
    <property type="match status" value="1"/>
</dbReference>
<feature type="repeat" description="TPR" evidence="3">
    <location>
        <begin position="922"/>
        <end position="955"/>
    </location>
</feature>
<evidence type="ECO:0000256" key="1">
    <source>
        <dbReference type="ARBA" id="ARBA00022737"/>
    </source>
</evidence>
<feature type="coiled-coil region" evidence="4">
    <location>
        <begin position="159"/>
        <end position="186"/>
    </location>
</feature>
<evidence type="ECO:0008006" key="7">
    <source>
        <dbReference type="Google" id="ProtNLM"/>
    </source>
</evidence>
<dbReference type="RefSeq" id="XP_020895688.1">
    <property type="nucleotide sequence ID" value="XM_021040029.2"/>
</dbReference>
<evidence type="ECO:0000256" key="3">
    <source>
        <dbReference type="PROSITE-ProRule" id="PRU00339"/>
    </source>
</evidence>
<dbReference type="KEGG" id="epa:110234644"/>
<dbReference type="SUPFAM" id="SSF48452">
    <property type="entry name" value="TPR-like"/>
    <property type="match status" value="2"/>
</dbReference>
<dbReference type="Gene3D" id="1.25.40.10">
    <property type="entry name" value="Tetratricopeptide repeat domain"/>
    <property type="match status" value="3"/>
</dbReference>
<dbReference type="GeneID" id="110234644"/>
<dbReference type="SMART" id="SM00028">
    <property type="entry name" value="TPR"/>
    <property type="match status" value="8"/>
</dbReference>
<name>A0A913WXK7_EXADI</name>
<dbReference type="PANTHER" id="PTHR45641:SF19">
    <property type="entry name" value="NEPHROCYSTIN-3"/>
    <property type="match status" value="1"/>
</dbReference>
<reference evidence="5" key="1">
    <citation type="submission" date="2022-11" db="UniProtKB">
        <authorList>
            <consortium name="EnsemblMetazoa"/>
        </authorList>
    </citation>
    <scope>IDENTIFICATION</scope>
</reference>
<dbReference type="InterPro" id="IPR027417">
    <property type="entry name" value="P-loop_NTPase"/>
</dbReference>
<keyword evidence="6" id="KW-1185">Reference proteome</keyword>
<evidence type="ECO:0000256" key="4">
    <source>
        <dbReference type="SAM" id="Coils"/>
    </source>
</evidence>
<dbReference type="PANTHER" id="PTHR45641">
    <property type="entry name" value="TETRATRICOPEPTIDE REPEAT PROTEIN (AFU_ORTHOLOGUE AFUA_6G03870)"/>
    <property type="match status" value="1"/>
</dbReference>
<dbReference type="InterPro" id="IPR011990">
    <property type="entry name" value="TPR-like_helical_dom_sf"/>
</dbReference>
<dbReference type="Proteomes" id="UP000887567">
    <property type="component" value="Unplaced"/>
</dbReference>
<evidence type="ECO:0000256" key="2">
    <source>
        <dbReference type="ARBA" id="ARBA00022803"/>
    </source>
</evidence>
<dbReference type="InterPro" id="IPR019734">
    <property type="entry name" value="TPR_rpt"/>
</dbReference>
<dbReference type="Pfam" id="PF13424">
    <property type="entry name" value="TPR_12"/>
    <property type="match status" value="2"/>
</dbReference>
<dbReference type="SUPFAM" id="SSF52540">
    <property type="entry name" value="P-loop containing nucleoside triphosphate hydrolases"/>
    <property type="match status" value="1"/>
</dbReference>
<dbReference type="AlphaFoldDB" id="A0A913WXK7"/>
<accession>A0A913WXK7</accession>
<evidence type="ECO:0000313" key="6">
    <source>
        <dbReference type="Proteomes" id="UP000887567"/>
    </source>
</evidence>
<dbReference type="EnsemblMetazoa" id="XM_021040029.2">
    <property type="protein sequence ID" value="XP_020895688.1"/>
    <property type="gene ID" value="LOC110234644"/>
</dbReference>
<keyword evidence="2 3" id="KW-0802">TPR repeat</keyword>
<dbReference type="OrthoDB" id="5988898at2759"/>
<dbReference type="Gene3D" id="3.40.50.300">
    <property type="entry name" value="P-loop containing nucleotide triphosphate hydrolases"/>
    <property type="match status" value="1"/>
</dbReference>
<feature type="coiled-coil region" evidence="4">
    <location>
        <begin position="851"/>
        <end position="906"/>
    </location>
</feature>
<proteinExistence type="predicted"/>
<organism evidence="5 6">
    <name type="scientific">Exaiptasia diaphana</name>
    <name type="common">Tropical sea anemone</name>
    <name type="synonym">Aiptasia pulchella</name>
    <dbReference type="NCBI Taxonomy" id="2652724"/>
    <lineage>
        <taxon>Eukaryota</taxon>
        <taxon>Metazoa</taxon>
        <taxon>Cnidaria</taxon>
        <taxon>Anthozoa</taxon>
        <taxon>Hexacorallia</taxon>
        <taxon>Actiniaria</taxon>
        <taxon>Aiptasiidae</taxon>
        <taxon>Exaiptasia</taxon>
    </lineage>
</organism>
<dbReference type="PROSITE" id="PS50005">
    <property type="entry name" value="TPR"/>
    <property type="match status" value="1"/>
</dbReference>